<reference evidence="2" key="1">
    <citation type="submission" date="2021-03" db="EMBL/GenBank/DDBJ databases">
        <title>Plesiomonas shigelloides zfcc0051, isolated from zebrafish feces.</title>
        <authorList>
            <person name="Vanderhoek Z."/>
            <person name="Gaulke C."/>
        </authorList>
    </citation>
    <scope>NUCLEOTIDE SEQUENCE</scope>
    <source>
        <strain evidence="2">Zfcc0051</strain>
    </source>
</reference>
<protein>
    <submittedName>
        <fullName evidence="2">Uncharacterized protein</fullName>
    </submittedName>
</protein>
<keyword evidence="1" id="KW-1133">Transmembrane helix</keyword>
<accession>A0A8I1WC22</accession>
<feature type="transmembrane region" description="Helical" evidence="1">
    <location>
        <begin position="42"/>
        <end position="60"/>
    </location>
</feature>
<name>A0A8I1WC22_PLESH</name>
<evidence type="ECO:0000256" key="1">
    <source>
        <dbReference type="SAM" id="Phobius"/>
    </source>
</evidence>
<keyword evidence="1" id="KW-0812">Transmembrane</keyword>
<organism evidence="2 3">
    <name type="scientific">Plesiomonas shigelloides</name>
    <name type="common">Aeromonas shigelloides</name>
    <dbReference type="NCBI Taxonomy" id="703"/>
    <lineage>
        <taxon>Bacteria</taxon>
        <taxon>Pseudomonadati</taxon>
        <taxon>Pseudomonadota</taxon>
        <taxon>Gammaproteobacteria</taxon>
        <taxon>Enterobacterales</taxon>
        <taxon>Enterobacteriaceae</taxon>
        <taxon>Plesiomonas</taxon>
    </lineage>
</organism>
<dbReference type="AlphaFoldDB" id="A0A8I1WC22"/>
<dbReference type="Proteomes" id="UP000664658">
    <property type="component" value="Unassembled WGS sequence"/>
</dbReference>
<comment type="caution">
    <text evidence="2">The sequence shown here is derived from an EMBL/GenBank/DDBJ whole genome shotgun (WGS) entry which is preliminary data.</text>
</comment>
<feature type="non-terminal residue" evidence="2">
    <location>
        <position position="1"/>
    </location>
</feature>
<evidence type="ECO:0000313" key="2">
    <source>
        <dbReference type="EMBL" id="MBO1110047.1"/>
    </source>
</evidence>
<keyword evidence="1" id="KW-0472">Membrane</keyword>
<dbReference type="EMBL" id="JAFNAA010000236">
    <property type="protein sequence ID" value="MBO1110047.1"/>
    <property type="molecule type" value="Genomic_DNA"/>
</dbReference>
<dbReference type="RefSeq" id="WP_207542924.1">
    <property type="nucleotide sequence ID" value="NZ_JAFNAA010000236.1"/>
</dbReference>
<gene>
    <name evidence="2" type="ORF">J2R62_18125</name>
</gene>
<sequence length="61" mass="6242">GRRAAWLWGLLLVVPSAGIVLEASSPAGGLFGHLWDSVLSSYLTNPVLLVAGTVGLSLLLG</sequence>
<evidence type="ECO:0000313" key="3">
    <source>
        <dbReference type="Proteomes" id="UP000664658"/>
    </source>
</evidence>
<proteinExistence type="predicted"/>